<evidence type="ECO:0000313" key="3">
    <source>
        <dbReference type="Proteomes" id="UP001188597"/>
    </source>
</evidence>
<feature type="compositionally biased region" description="Low complexity" evidence="1">
    <location>
        <begin position="146"/>
        <end position="159"/>
    </location>
</feature>
<feature type="compositionally biased region" description="Polar residues" evidence="1">
    <location>
        <begin position="68"/>
        <end position="78"/>
    </location>
</feature>
<organism evidence="2 3">
    <name type="scientific">Escallonia herrerae</name>
    <dbReference type="NCBI Taxonomy" id="1293975"/>
    <lineage>
        <taxon>Eukaryota</taxon>
        <taxon>Viridiplantae</taxon>
        <taxon>Streptophyta</taxon>
        <taxon>Embryophyta</taxon>
        <taxon>Tracheophyta</taxon>
        <taxon>Spermatophyta</taxon>
        <taxon>Magnoliopsida</taxon>
        <taxon>eudicotyledons</taxon>
        <taxon>Gunneridae</taxon>
        <taxon>Pentapetalae</taxon>
        <taxon>asterids</taxon>
        <taxon>campanulids</taxon>
        <taxon>Escalloniales</taxon>
        <taxon>Escalloniaceae</taxon>
        <taxon>Escallonia</taxon>
    </lineage>
</organism>
<dbReference type="Proteomes" id="UP001188597">
    <property type="component" value="Unassembled WGS sequence"/>
</dbReference>
<dbReference type="AlphaFoldDB" id="A0AA88XAF9"/>
<keyword evidence="3" id="KW-1185">Reference proteome</keyword>
<feature type="compositionally biased region" description="Polar residues" evidence="1">
    <location>
        <begin position="129"/>
        <end position="138"/>
    </location>
</feature>
<feature type="compositionally biased region" description="Basic residues" evidence="1">
    <location>
        <begin position="106"/>
        <end position="120"/>
    </location>
</feature>
<sequence length="159" mass="17787">MALPGKRYHYQVLGLGLDCTPRDLLRLSPACPPAPPEQARPVRRLPRRGHSVNGANANGSMDVDPPSSERQSVPSNADLNKPVFGNLTYDDVITGKFSSQKWKQVEKRKKKEEREKKKKEEKKEKENIPKSSTKLQKITNHKTLKSLPSPSSASSRSFA</sequence>
<accession>A0AA88XAF9</accession>
<feature type="compositionally biased region" description="Basic residues" evidence="1">
    <location>
        <begin position="41"/>
        <end position="50"/>
    </location>
</feature>
<feature type="region of interest" description="Disordered" evidence="1">
    <location>
        <begin position="98"/>
        <end position="159"/>
    </location>
</feature>
<protein>
    <submittedName>
        <fullName evidence="2">Uncharacterized protein</fullName>
    </submittedName>
</protein>
<name>A0AA88XAF9_9ASTE</name>
<reference evidence="2" key="1">
    <citation type="submission" date="2022-12" db="EMBL/GenBank/DDBJ databases">
        <title>Draft genome assemblies for two species of Escallonia (Escalloniales).</title>
        <authorList>
            <person name="Chanderbali A."/>
            <person name="Dervinis C."/>
            <person name="Anghel I."/>
            <person name="Soltis D."/>
            <person name="Soltis P."/>
            <person name="Zapata F."/>
        </authorList>
    </citation>
    <scope>NUCLEOTIDE SEQUENCE</scope>
    <source>
        <strain evidence="2">UCBG64.0493</strain>
        <tissue evidence="2">Leaf</tissue>
    </source>
</reference>
<gene>
    <name evidence="2" type="ORF">RJ639_001216</name>
</gene>
<evidence type="ECO:0000313" key="2">
    <source>
        <dbReference type="EMBL" id="KAK3043101.1"/>
    </source>
</evidence>
<proteinExistence type="predicted"/>
<evidence type="ECO:0000256" key="1">
    <source>
        <dbReference type="SAM" id="MobiDB-lite"/>
    </source>
</evidence>
<dbReference type="EMBL" id="JAVXUP010000011">
    <property type="protein sequence ID" value="KAK3043101.1"/>
    <property type="molecule type" value="Genomic_DNA"/>
</dbReference>
<feature type="region of interest" description="Disordered" evidence="1">
    <location>
        <begin position="29"/>
        <end position="84"/>
    </location>
</feature>
<comment type="caution">
    <text evidence="2">The sequence shown here is derived from an EMBL/GenBank/DDBJ whole genome shotgun (WGS) entry which is preliminary data.</text>
</comment>